<dbReference type="EMBL" id="CAJZBQ010000030">
    <property type="protein sequence ID" value="CAG9322087.1"/>
    <property type="molecule type" value="Genomic_DNA"/>
</dbReference>
<protein>
    <recommendedName>
        <fullName evidence="3">Ycf15</fullName>
    </recommendedName>
</protein>
<sequence length="72" mass="8696">MILLPYIFIIFPRSELKQTYYIFINRTQSKWIIAKYKLNLIYPRIVHWQTLANTVAQQHRVDQPKLYLISGS</sequence>
<organism evidence="1 2">
    <name type="scientific">Blepharisma stoltei</name>
    <dbReference type="NCBI Taxonomy" id="1481888"/>
    <lineage>
        <taxon>Eukaryota</taxon>
        <taxon>Sar</taxon>
        <taxon>Alveolata</taxon>
        <taxon>Ciliophora</taxon>
        <taxon>Postciliodesmatophora</taxon>
        <taxon>Heterotrichea</taxon>
        <taxon>Heterotrichida</taxon>
        <taxon>Blepharismidae</taxon>
        <taxon>Blepharisma</taxon>
    </lineage>
</organism>
<comment type="caution">
    <text evidence="1">The sequence shown here is derived from an EMBL/GenBank/DDBJ whole genome shotgun (WGS) entry which is preliminary data.</text>
</comment>
<dbReference type="Proteomes" id="UP001162131">
    <property type="component" value="Unassembled WGS sequence"/>
</dbReference>
<evidence type="ECO:0000313" key="1">
    <source>
        <dbReference type="EMBL" id="CAG9322087.1"/>
    </source>
</evidence>
<keyword evidence="2" id="KW-1185">Reference proteome</keyword>
<name>A0AAU9J791_9CILI</name>
<reference evidence="1" key="1">
    <citation type="submission" date="2021-09" db="EMBL/GenBank/DDBJ databases">
        <authorList>
            <consortium name="AG Swart"/>
            <person name="Singh M."/>
            <person name="Singh A."/>
            <person name="Seah K."/>
            <person name="Emmerich C."/>
        </authorList>
    </citation>
    <scope>NUCLEOTIDE SEQUENCE</scope>
    <source>
        <strain evidence="1">ATCC30299</strain>
    </source>
</reference>
<dbReference type="AlphaFoldDB" id="A0AAU9J791"/>
<accession>A0AAU9J791</accession>
<gene>
    <name evidence="1" type="ORF">BSTOLATCC_MIC30468</name>
</gene>
<proteinExistence type="predicted"/>
<evidence type="ECO:0000313" key="2">
    <source>
        <dbReference type="Proteomes" id="UP001162131"/>
    </source>
</evidence>
<evidence type="ECO:0008006" key="3">
    <source>
        <dbReference type="Google" id="ProtNLM"/>
    </source>
</evidence>